<reference evidence="2" key="1">
    <citation type="submission" date="2023-06" db="EMBL/GenBank/DDBJ databases">
        <authorList>
            <consortium name="Lawrence Berkeley National Laboratory"/>
            <person name="Ahrendt S."/>
            <person name="Sahu N."/>
            <person name="Indic B."/>
            <person name="Wong-Bajracharya J."/>
            <person name="Merenyi Z."/>
            <person name="Ke H.-M."/>
            <person name="Monk M."/>
            <person name="Kocsube S."/>
            <person name="Drula E."/>
            <person name="Lipzen A."/>
            <person name="Balint B."/>
            <person name="Henrissat B."/>
            <person name="Andreopoulos B."/>
            <person name="Martin F.M."/>
            <person name="Harder C.B."/>
            <person name="Rigling D."/>
            <person name="Ford K.L."/>
            <person name="Foster G.D."/>
            <person name="Pangilinan J."/>
            <person name="Papanicolaou A."/>
            <person name="Barry K."/>
            <person name="LaButti K."/>
            <person name="Viragh M."/>
            <person name="Koriabine M."/>
            <person name="Yan M."/>
            <person name="Riley R."/>
            <person name="Champramary S."/>
            <person name="Plett K.L."/>
            <person name="Tsai I.J."/>
            <person name="Slot J."/>
            <person name="Sipos G."/>
            <person name="Plett J."/>
            <person name="Nagy L.G."/>
            <person name="Grigoriev I.V."/>
        </authorList>
    </citation>
    <scope>NUCLEOTIDE SEQUENCE</scope>
    <source>
        <strain evidence="2">HWK02</strain>
    </source>
</reference>
<evidence type="ECO:0000313" key="2">
    <source>
        <dbReference type="EMBL" id="KAK0492018.1"/>
    </source>
</evidence>
<protein>
    <submittedName>
        <fullName evidence="2">Uncharacterized protein</fullName>
    </submittedName>
</protein>
<dbReference type="AlphaFoldDB" id="A0AA39PWT3"/>
<proteinExistence type="predicted"/>
<accession>A0AA39PWT3</accession>
<evidence type="ECO:0000313" key="3">
    <source>
        <dbReference type="Proteomes" id="UP001175228"/>
    </source>
</evidence>
<feature type="region of interest" description="Disordered" evidence="1">
    <location>
        <begin position="74"/>
        <end position="100"/>
    </location>
</feature>
<dbReference type="Proteomes" id="UP001175228">
    <property type="component" value="Unassembled WGS sequence"/>
</dbReference>
<sequence>MLTEMELNITTIREHMHIEACLEELMPTLQSSLGHRFTDTNELDLVVYDLIDLSAKNNVAALFSVERHLLGHNRNGRDLQNSRDPPPSHPVLSHRDQWDT</sequence>
<name>A0AA39PWT3_9AGAR</name>
<organism evidence="2 3">
    <name type="scientific">Armillaria luteobubalina</name>
    <dbReference type="NCBI Taxonomy" id="153913"/>
    <lineage>
        <taxon>Eukaryota</taxon>
        <taxon>Fungi</taxon>
        <taxon>Dikarya</taxon>
        <taxon>Basidiomycota</taxon>
        <taxon>Agaricomycotina</taxon>
        <taxon>Agaricomycetes</taxon>
        <taxon>Agaricomycetidae</taxon>
        <taxon>Agaricales</taxon>
        <taxon>Marasmiineae</taxon>
        <taxon>Physalacriaceae</taxon>
        <taxon>Armillaria</taxon>
    </lineage>
</organism>
<dbReference type="EMBL" id="JAUEPU010000032">
    <property type="protein sequence ID" value="KAK0492018.1"/>
    <property type="molecule type" value="Genomic_DNA"/>
</dbReference>
<gene>
    <name evidence="2" type="ORF">EDD18DRAFT_1358440</name>
</gene>
<keyword evidence="3" id="KW-1185">Reference proteome</keyword>
<evidence type="ECO:0000256" key="1">
    <source>
        <dbReference type="SAM" id="MobiDB-lite"/>
    </source>
</evidence>
<comment type="caution">
    <text evidence="2">The sequence shown here is derived from an EMBL/GenBank/DDBJ whole genome shotgun (WGS) entry which is preliminary data.</text>
</comment>